<feature type="signal peptide" evidence="2">
    <location>
        <begin position="1"/>
        <end position="23"/>
    </location>
</feature>
<keyword evidence="1" id="KW-0472">Membrane</keyword>
<sequence>MNMRAFRYLLPFVVLFSATYSCGAQELVTPGPPLPSSGVTARDTPNDGGHSITIQWDLSQDDFAGGKVSGYAIYRSSDGDNYEYTSHVVAGTNEFKDAESVEDNKPYYYKVVAKSREYGDSEFSEASSAVLSRSQLFHLGRLNTLIAIVVFVSLILYYVRSAKKGKELYIRKIAGLDAIDEAVGRATEMGKPVLFVPGISTMSDGATIAAINILGPIAKKIAQYDTSIIVPNADPIVATVTREVVKGSYMEAGRPDAYKEESVFFVTTSQFAYTAAVDGIMIREKPATNLFLGMFYAESLILAETGAMTGAVQIAGTDAVSQLPFFVTACDYTIIGEELYAASAYLSREPKLLGSLKAQDWGKVILLFFMLAGTILSLLFRSDFLSNLFNV</sequence>
<dbReference type="PROSITE" id="PS51257">
    <property type="entry name" value="PROKAR_LIPOPROTEIN"/>
    <property type="match status" value="1"/>
</dbReference>
<dbReference type="Proteomes" id="UP000315534">
    <property type="component" value="Unassembled WGS sequence"/>
</dbReference>
<dbReference type="InterPro" id="IPR036116">
    <property type="entry name" value="FN3_sf"/>
</dbReference>
<reference evidence="4 5" key="1">
    <citation type="submission" date="2019-03" db="EMBL/GenBank/DDBJ databases">
        <title>Metabolic potential of uncultured bacteria and archaea associated with petroleum seepage in deep-sea sediments.</title>
        <authorList>
            <person name="Dong X."/>
            <person name="Hubert C."/>
        </authorList>
    </citation>
    <scope>NUCLEOTIDE SEQUENCE [LARGE SCALE GENOMIC DNA]</scope>
    <source>
        <strain evidence="4">E29_bin36</strain>
    </source>
</reference>
<dbReference type="InterPro" id="IPR013783">
    <property type="entry name" value="Ig-like_fold"/>
</dbReference>
<dbReference type="CDD" id="cd00063">
    <property type="entry name" value="FN3"/>
    <property type="match status" value="1"/>
</dbReference>
<evidence type="ECO:0000313" key="5">
    <source>
        <dbReference type="Proteomes" id="UP000315534"/>
    </source>
</evidence>
<feature type="transmembrane region" description="Helical" evidence="1">
    <location>
        <begin position="142"/>
        <end position="159"/>
    </location>
</feature>
<keyword evidence="1" id="KW-1133">Transmembrane helix</keyword>
<keyword evidence="1" id="KW-0812">Transmembrane</keyword>
<organism evidence="4 5">
    <name type="scientific">candidate division TA06 bacterium</name>
    <dbReference type="NCBI Taxonomy" id="2250710"/>
    <lineage>
        <taxon>Bacteria</taxon>
        <taxon>Bacteria division TA06</taxon>
    </lineage>
</organism>
<proteinExistence type="predicted"/>
<evidence type="ECO:0000259" key="3">
    <source>
        <dbReference type="PROSITE" id="PS50853"/>
    </source>
</evidence>
<dbReference type="EMBL" id="SOIP01000028">
    <property type="protein sequence ID" value="TET83396.1"/>
    <property type="molecule type" value="Genomic_DNA"/>
</dbReference>
<dbReference type="PROSITE" id="PS50853">
    <property type="entry name" value="FN3"/>
    <property type="match status" value="1"/>
</dbReference>
<accession>A0A523XVU5</accession>
<dbReference type="InterPro" id="IPR046642">
    <property type="entry name" value="DUF6754"/>
</dbReference>
<dbReference type="SUPFAM" id="SSF49265">
    <property type="entry name" value="Fibronectin type III"/>
    <property type="match status" value="1"/>
</dbReference>
<protein>
    <submittedName>
        <fullName evidence="4">Fibronectin type III domain-containing protein</fullName>
    </submittedName>
</protein>
<comment type="caution">
    <text evidence="4">The sequence shown here is derived from an EMBL/GenBank/DDBJ whole genome shotgun (WGS) entry which is preliminary data.</text>
</comment>
<feature type="domain" description="Fibronectin type-III" evidence="3">
    <location>
        <begin position="35"/>
        <end position="134"/>
    </location>
</feature>
<dbReference type="Pfam" id="PF20539">
    <property type="entry name" value="DUF6754"/>
    <property type="match status" value="1"/>
</dbReference>
<feature type="chain" id="PRO_5022055733" evidence="2">
    <location>
        <begin position="24"/>
        <end position="391"/>
    </location>
</feature>
<evidence type="ECO:0000256" key="1">
    <source>
        <dbReference type="SAM" id="Phobius"/>
    </source>
</evidence>
<name>A0A523XVU5_UNCT6</name>
<evidence type="ECO:0000313" key="4">
    <source>
        <dbReference type="EMBL" id="TET83396.1"/>
    </source>
</evidence>
<feature type="transmembrane region" description="Helical" evidence="1">
    <location>
        <begin position="361"/>
        <end position="380"/>
    </location>
</feature>
<dbReference type="AlphaFoldDB" id="A0A523XVU5"/>
<evidence type="ECO:0000256" key="2">
    <source>
        <dbReference type="SAM" id="SignalP"/>
    </source>
</evidence>
<dbReference type="Gene3D" id="2.60.40.10">
    <property type="entry name" value="Immunoglobulins"/>
    <property type="match status" value="1"/>
</dbReference>
<dbReference type="InterPro" id="IPR003961">
    <property type="entry name" value="FN3_dom"/>
</dbReference>
<gene>
    <name evidence="4" type="ORF">E3J38_00530</name>
</gene>
<keyword evidence="2" id="KW-0732">Signal</keyword>